<accession>A0A0V1JLK6</accession>
<sequence length="31" mass="3743">MARNSERHTNTVRPGIWRETLKNVEIEKYTL</sequence>
<comment type="caution">
    <text evidence="1">The sequence shown here is derived from an EMBL/GenBank/DDBJ whole genome shotgun (WGS) entry which is preliminary data.</text>
</comment>
<proteinExistence type="predicted"/>
<name>A0A0V1JLK6_9BILA</name>
<dbReference type="Proteomes" id="UP000054721">
    <property type="component" value="Unassembled WGS sequence"/>
</dbReference>
<evidence type="ECO:0000313" key="2">
    <source>
        <dbReference type="Proteomes" id="UP000054721"/>
    </source>
</evidence>
<evidence type="ECO:0000313" key="1">
    <source>
        <dbReference type="EMBL" id="KRZ35807.1"/>
    </source>
</evidence>
<organism evidence="1 2">
    <name type="scientific">Trichinella nativa</name>
    <dbReference type="NCBI Taxonomy" id="6335"/>
    <lineage>
        <taxon>Eukaryota</taxon>
        <taxon>Metazoa</taxon>
        <taxon>Ecdysozoa</taxon>
        <taxon>Nematoda</taxon>
        <taxon>Enoplea</taxon>
        <taxon>Dorylaimia</taxon>
        <taxon>Trichinellida</taxon>
        <taxon>Trichinellidae</taxon>
        <taxon>Trichinella</taxon>
    </lineage>
</organism>
<gene>
    <name evidence="1" type="ORF">T02_2556</name>
</gene>
<protein>
    <submittedName>
        <fullName evidence="1">Uncharacterized protein</fullName>
    </submittedName>
</protein>
<dbReference type="AlphaFoldDB" id="A0A0V1JLK6"/>
<dbReference type="EMBL" id="JYDW01003922">
    <property type="protein sequence ID" value="KRZ35807.1"/>
    <property type="molecule type" value="Genomic_DNA"/>
</dbReference>
<keyword evidence="2" id="KW-1185">Reference proteome</keyword>
<reference evidence="1 2" key="1">
    <citation type="submission" date="2015-05" db="EMBL/GenBank/DDBJ databases">
        <title>Evolution of Trichinella species and genotypes.</title>
        <authorList>
            <person name="Korhonen P.K."/>
            <person name="Edoardo P."/>
            <person name="Giuseppe L.R."/>
            <person name="Gasser R.B."/>
        </authorList>
    </citation>
    <scope>NUCLEOTIDE SEQUENCE [LARGE SCALE GENOMIC DNA]</scope>
    <source>
        <strain evidence="1">ISS10</strain>
    </source>
</reference>